<dbReference type="GeneID" id="106472374"/>
<dbReference type="InterPro" id="IPR028790">
    <property type="entry name" value="MKKS"/>
</dbReference>
<dbReference type="Gene3D" id="1.10.560.10">
    <property type="entry name" value="GroEL-like equatorial domain"/>
    <property type="match status" value="1"/>
</dbReference>
<proteinExistence type="predicted"/>
<dbReference type="InterPro" id="IPR002423">
    <property type="entry name" value="Cpn60/GroEL/TCP-1"/>
</dbReference>
<accession>A0ABM1TLB3</accession>
<evidence type="ECO:0000313" key="2">
    <source>
        <dbReference type="RefSeq" id="XP_022256669.1"/>
    </source>
</evidence>
<dbReference type="PANTHER" id="PTHR46787:SF1">
    <property type="entry name" value="MOLECULAR CHAPERONE MKKS"/>
    <property type="match status" value="1"/>
</dbReference>
<dbReference type="Proteomes" id="UP000694941">
    <property type="component" value="Unplaced"/>
</dbReference>
<gene>
    <name evidence="2" type="primary">LOC106472374</name>
</gene>
<name>A0ABM1TLB3_LIMPO</name>
<evidence type="ECO:0000313" key="1">
    <source>
        <dbReference type="Proteomes" id="UP000694941"/>
    </source>
</evidence>
<reference evidence="2" key="1">
    <citation type="submission" date="2025-08" db="UniProtKB">
        <authorList>
            <consortium name="RefSeq"/>
        </authorList>
    </citation>
    <scope>IDENTIFICATION</scope>
    <source>
        <tissue evidence="2">Muscle</tissue>
    </source>
</reference>
<sequence length="559" mass="62934">MNNSGLHPTKLAEAKVEIEPLKLPKNREAFGELMKLVGSCFGPKSRLKCIQISEESPAIVTSTSMRLFQYLPVSNPYLKLVIQAVKEHLKIFKDSGTFVTYVTLNMLTNFSNLPFPPQLISSLFDAFSISCLEYLKSETCHPKVQLDFDSLKQLMSVTQNIISSKPGCSLQDDERTHLALQLVKSFLHTIPSPVVERPSQPLHIGRLHFTSYEGGRVLDSVMYPGLLLSSKLCSLKSLKCRERLQVILFTVSLSWNKDDPFLPNHLEYCSTLELKSHLSSWFEMFGRKLIDKGIGMVACQKIVNIHLKKYLEDHGVIVLEKLGLETAVALKELCGRFFRLFILLTCKIFLNNQFFSSNINLNAITDYHNACFIFQIVCQQAVNVLYQLLLKPVGLYGAGCTECHVASVLRKQVQKDLHIYTKRFGCSEAVVLSTGECFSSCLENSAVSLSKTSRLNLKTDSHFHHLWSETPGGDVANSCACGQFTKTELEPCIWYSLRWGEMDFVYVKDEPCPVLKNSQLSVKPSVIIDGCASRLNAYHVAMETTSALLRTVLYIEDRN</sequence>
<organism evidence="1 2">
    <name type="scientific">Limulus polyphemus</name>
    <name type="common">Atlantic horseshoe crab</name>
    <dbReference type="NCBI Taxonomy" id="6850"/>
    <lineage>
        <taxon>Eukaryota</taxon>
        <taxon>Metazoa</taxon>
        <taxon>Ecdysozoa</taxon>
        <taxon>Arthropoda</taxon>
        <taxon>Chelicerata</taxon>
        <taxon>Merostomata</taxon>
        <taxon>Xiphosura</taxon>
        <taxon>Limulidae</taxon>
        <taxon>Limulus</taxon>
    </lineage>
</organism>
<dbReference type="InterPro" id="IPR027413">
    <property type="entry name" value="GROEL-like_equatorial_sf"/>
</dbReference>
<dbReference type="RefSeq" id="XP_022256669.1">
    <property type="nucleotide sequence ID" value="XM_022400961.1"/>
</dbReference>
<keyword evidence="1" id="KW-1185">Reference proteome</keyword>
<dbReference type="PANTHER" id="PTHR46787">
    <property type="entry name" value="SYNDROMES PUTATIVE CHAPERONIN-RELATED"/>
    <property type="match status" value="1"/>
</dbReference>
<dbReference type="Pfam" id="PF00118">
    <property type="entry name" value="Cpn60_TCP1"/>
    <property type="match status" value="1"/>
</dbReference>
<dbReference type="SUPFAM" id="SSF48592">
    <property type="entry name" value="GroEL equatorial domain-like"/>
    <property type="match status" value="1"/>
</dbReference>
<protein>
    <submittedName>
        <fullName evidence="2">McKusick-Kaufman/Bardet-Biedl syndromes putative chaperonin-like</fullName>
    </submittedName>
</protein>